<evidence type="ECO:0000256" key="2">
    <source>
        <dbReference type="ARBA" id="ARBA00022801"/>
    </source>
</evidence>
<gene>
    <name evidence="6" type="ORF">Desaf_0027</name>
</gene>
<dbReference type="eggNOG" id="COG0402">
    <property type="taxonomic scope" value="Bacteria"/>
</dbReference>
<accession>F3YV74</accession>
<dbReference type="SUPFAM" id="SSF51338">
    <property type="entry name" value="Composite domain of metallo-dependent hydrolases"/>
    <property type="match status" value="1"/>
</dbReference>
<dbReference type="GO" id="GO:0046872">
    <property type="term" value="F:metal ion binding"/>
    <property type="evidence" value="ECO:0007669"/>
    <property type="project" value="UniProtKB-KW"/>
</dbReference>
<evidence type="ECO:0000259" key="4">
    <source>
        <dbReference type="Pfam" id="PF01979"/>
    </source>
</evidence>
<dbReference type="STRING" id="690850.Desaf_0027"/>
<dbReference type="GO" id="GO:0016810">
    <property type="term" value="F:hydrolase activity, acting on carbon-nitrogen (but not peptide) bonds"/>
    <property type="evidence" value="ECO:0007669"/>
    <property type="project" value="InterPro"/>
</dbReference>
<dbReference type="Proteomes" id="UP000007844">
    <property type="component" value="Chromosome"/>
</dbReference>
<name>F3YV74_DESAF</name>
<feature type="domain" description="Amidohydrolase-related" evidence="4">
    <location>
        <begin position="59"/>
        <end position="444"/>
    </location>
</feature>
<dbReference type="InterPro" id="IPR006680">
    <property type="entry name" value="Amidohydro-rel"/>
</dbReference>
<dbReference type="InterPro" id="IPR011059">
    <property type="entry name" value="Metal-dep_hydrolase_composite"/>
</dbReference>
<dbReference type="SUPFAM" id="SSF51556">
    <property type="entry name" value="Metallo-dependent hydrolases"/>
    <property type="match status" value="1"/>
</dbReference>
<evidence type="ECO:0000259" key="5">
    <source>
        <dbReference type="Pfam" id="PF22039"/>
    </source>
</evidence>
<protein>
    <submittedName>
        <fullName evidence="6">S-adenosylhomocysteine deaminase</fullName>
    </submittedName>
</protein>
<sequence>MTTGTIVHGGIMVAGHDAPAQRNGAVLVKDAKIVEVGDLAAVREKAPEASILGGEGMLLVPGLVNAHSHGKGLSDFQRGARDDFLEVWTLDTLKLKPLDVYDDVSLAAANLLSSGITTTMHNHSPVVVDCQEQWGRAIQAYGDAGIRVQFNPSIIEFGRFVYGGRGENRAFISSLPEPVQAALLAPPPPGMLTADGYVQEVLTLHDRAHGPMSLIGFGPLGPHMVGEDLLLQIRRAADALGAPIHIHALQTRLQRDCFDRAHAGGLVPRLRTIGFLGPRLVIGHGTWLDEADIQLLAESGAGVTHHPACNLRIRSGIAPLPALLRAGVSVGLGLDDKSLGDDNDMLQEMRLAYLLHRVAEHAIGASCPSPRELFRMATSSGAQLLGLGGMTGRLAPGMAADLLLLDYQAMCAPYASPDLDPIEVLVQRGSRHHVHTVMVNGRVVVSDGRVQSVDRQSVGRRLAEQAGRPLTEQEALMAGLFDCIKAGIVRHYSEA</sequence>
<dbReference type="InterPro" id="IPR032466">
    <property type="entry name" value="Metal_Hydrolase"/>
</dbReference>
<reference evidence="6 7" key="1">
    <citation type="journal article" date="2011" name="J. Bacteriol.">
        <title>Genome sequence of the mercury-methylating and pleomorphic Desulfovibrio africanus Strain Walvis Bay.</title>
        <authorList>
            <person name="Brown S.D."/>
            <person name="Wall J.D."/>
            <person name="Kucken A.M."/>
            <person name="Gilmour C.C."/>
            <person name="Podar M."/>
            <person name="Brandt C.C."/>
            <person name="Teshima H."/>
            <person name="Detter J.C."/>
            <person name="Han C.S."/>
            <person name="Land M.L."/>
            <person name="Lucas S."/>
            <person name="Han J."/>
            <person name="Pennacchio L."/>
            <person name="Nolan M."/>
            <person name="Pitluck S."/>
            <person name="Woyke T."/>
            <person name="Goodwin L."/>
            <person name="Palumbo A.V."/>
            <person name="Elias D.A."/>
        </authorList>
    </citation>
    <scope>NUCLEOTIDE SEQUENCE [LARGE SCALE GENOMIC DNA]</scope>
    <source>
        <strain evidence="6 7">Walvis Bay</strain>
    </source>
</reference>
<dbReference type="EMBL" id="CP003221">
    <property type="protein sequence ID" value="EGJ48392.1"/>
    <property type="molecule type" value="Genomic_DNA"/>
</dbReference>
<dbReference type="Pfam" id="PF22039">
    <property type="entry name" value="HUTI_composite_bact"/>
    <property type="match status" value="1"/>
</dbReference>
<keyword evidence="7" id="KW-1185">Reference proteome</keyword>
<keyword evidence="2" id="KW-0378">Hydrolase</keyword>
<evidence type="ECO:0000256" key="3">
    <source>
        <dbReference type="ARBA" id="ARBA00022833"/>
    </source>
</evidence>
<dbReference type="HOGENOM" id="CLU_012358_2_2_7"/>
<dbReference type="KEGG" id="daf:Desaf_0027"/>
<evidence type="ECO:0000256" key="1">
    <source>
        <dbReference type="ARBA" id="ARBA00022723"/>
    </source>
</evidence>
<dbReference type="Gene3D" id="3.20.20.140">
    <property type="entry name" value="Metal-dependent hydrolases"/>
    <property type="match status" value="1"/>
</dbReference>
<evidence type="ECO:0000313" key="6">
    <source>
        <dbReference type="EMBL" id="EGJ48392.1"/>
    </source>
</evidence>
<organism evidence="6 7">
    <name type="scientific">Desulfocurvibacter africanus subsp. africanus str. Walvis Bay</name>
    <dbReference type="NCBI Taxonomy" id="690850"/>
    <lineage>
        <taxon>Bacteria</taxon>
        <taxon>Pseudomonadati</taxon>
        <taxon>Thermodesulfobacteriota</taxon>
        <taxon>Desulfovibrionia</taxon>
        <taxon>Desulfovibrionales</taxon>
        <taxon>Desulfovibrionaceae</taxon>
        <taxon>Desulfocurvibacter</taxon>
    </lineage>
</organism>
<dbReference type="InterPro" id="IPR054418">
    <property type="entry name" value="MQNX/HUTI_composite_N"/>
</dbReference>
<dbReference type="Gene3D" id="2.30.40.10">
    <property type="entry name" value="Urease, subunit C, domain 1"/>
    <property type="match status" value="1"/>
</dbReference>
<evidence type="ECO:0000313" key="7">
    <source>
        <dbReference type="Proteomes" id="UP000007844"/>
    </source>
</evidence>
<dbReference type="AlphaFoldDB" id="F3YV74"/>
<feature type="domain" description="Aminodeoxyfutalosine deaminase/Imidazolonepropionase-like composite" evidence="5">
    <location>
        <begin position="24"/>
        <end position="49"/>
    </location>
</feature>
<dbReference type="PANTHER" id="PTHR43794:SF11">
    <property type="entry name" value="AMIDOHYDROLASE-RELATED DOMAIN-CONTAINING PROTEIN"/>
    <property type="match status" value="1"/>
</dbReference>
<keyword evidence="1" id="KW-0479">Metal-binding</keyword>
<dbReference type="Pfam" id="PF01979">
    <property type="entry name" value="Amidohydro_1"/>
    <property type="match status" value="1"/>
</dbReference>
<keyword evidence="3" id="KW-0862">Zinc</keyword>
<dbReference type="PANTHER" id="PTHR43794">
    <property type="entry name" value="AMINOHYDROLASE SSNA-RELATED"/>
    <property type="match status" value="1"/>
</dbReference>
<proteinExistence type="predicted"/>
<dbReference type="InterPro" id="IPR050287">
    <property type="entry name" value="MTA/SAH_deaminase"/>
</dbReference>
<dbReference type="RefSeq" id="WP_014258271.1">
    <property type="nucleotide sequence ID" value="NC_016629.1"/>
</dbReference>